<evidence type="ECO:0000313" key="8">
    <source>
        <dbReference type="EMBL" id="RIX99518.1"/>
    </source>
</evidence>
<feature type="domain" description="Core-binding (CB)" evidence="7">
    <location>
        <begin position="238"/>
        <end position="322"/>
    </location>
</feature>
<organism evidence="8 9">
    <name type="scientific">Aureimonas flava</name>
    <dbReference type="NCBI Taxonomy" id="2320271"/>
    <lineage>
        <taxon>Bacteria</taxon>
        <taxon>Pseudomonadati</taxon>
        <taxon>Pseudomonadota</taxon>
        <taxon>Alphaproteobacteria</taxon>
        <taxon>Hyphomicrobiales</taxon>
        <taxon>Aurantimonadaceae</taxon>
        <taxon>Aureimonas</taxon>
    </lineage>
</organism>
<keyword evidence="2" id="KW-0229">DNA integration</keyword>
<evidence type="ECO:0000256" key="2">
    <source>
        <dbReference type="ARBA" id="ARBA00022908"/>
    </source>
</evidence>
<evidence type="ECO:0000256" key="1">
    <source>
        <dbReference type="ARBA" id="ARBA00008857"/>
    </source>
</evidence>
<dbReference type="Proteomes" id="UP000265750">
    <property type="component" value="Unassembled WGS sequence"/>
</dbReference>
<feature type="region of interest" description="Disordered" evidence="6">
    <location>
        <begin position="200"/>
        <end position="241"/>
    </location>
</feature>
<dbReference type="GO" id="GO:0006310">
    <property type="term" value="P:DNA recombination"/>
    <property type="evidence" value="ECO:0007669"/>
    <property type="project" value="UniProtKB-KW"/>
</dbReference>
<dbReference type="EMBL" id="QYRN01000007">
    <property type="protein sequence ID" value="RIX99518.1"/>
    <property type="molecule type" value="Genomic_DNA"/>
</dbReference>
<evidence type="ECO:0000256" key="6">
    <source>
        <dbReference type="SAM" id="MobiDB-lite"/>
    </source>
</evidence>
<dbReference type="Gene3D" id="1.10.150.130">
    <property type="match status" value="1"/>
</dbReference>
<dbReference type="InterPro" id="IPR004107">
    <property type="entry name" value="Integrase_SAM-like_N"/>
</dbReference>
<dbReference type="InterPro" id="IPR044068">
    <property type="entry name" value="CB"/>
</dbReference>
<protein>
    <recommendedName>
        <fullName evidence="7">Core-binding (CB) domain-containing protein</fullName>
    </recommendedName>
</protein>
<dbReference type="InterPro" id="IPR011010">
    <property type="entry name" value="DNA_brk_join_enz"/>
</dbReference>
<dbReference type="AlphaFoldDB" id="A0A3A1WQW4"/>
<proteinExistence type="inferred from homology"/>
<evidence type="ECO:0000256" key="4">
    <source>
        <dbReference type="ARBA" id="ARBA00023172"/>
    </source>
</evidence>
<keyword evidence="3 5" id="KW-0238">DNA-binding</keyword>
<dbReference type="PANTHER" id="PTHR30349:SF41">
    <property type="entry name" value="INTEGRASE_RECOMBINASE PROTEIN MJ0367-RELATED"/>
    <property type="match status" value="1"/>
</dbReference>
<reference evidence="9" key="1">
    <citation type="submission" date="2018-09" db="EMBL/GenBank/DDBJ databases">
        <authorList>
            <person name="Tuo L."/>
        </authorList>
    </citation>
    <scope>NUCLEOTIDE SEQUENCE [LARGE SCALE GENOMIC DNA]</scope>
    <source>
        <strain evidence="9">M2BS4Y-1</strain>
    </source>
</reference>
<dbReference type="PROSITE" id="PS51900">
    <property type="entry name" value="CB"/>
    <property type="match status" value="1"/>
</dbReference>
<comment type="caution">
    <text evidence="8">The sequence shown here is derived from an EMBL/GenBank/DDBJ whole genome shotgun (WGS) entry which is preliminary data.</text>
</comment>
<dbReference type="RefSeq" id="WP_119540651.1">
    <property type="nucleotide sequence ID" value="NZ_QYRN01000007.1"/>
</dbReference>
<keyword evidence="4" id="KW-0233">DNA recombination</keyword>
<dbReference type="Pfam" id="PF02899">
    <property type="entry name" value="Phage_int_SAM_1"/>
    <property type="match status" value="1"/>
</dbReference>
<evidence type="ECO:0000313" key="9">
    <source>
        <dbReference type="Proteomes" id="UP000265750"/>
    </source>
</evidence>
<dbReference type="InterPro" id="IPR010998">
    <property type="entry name" value="Integrase_recombinase_N"/>
</dbReference>
<gene>
    <name evidence="8" type="ORF">D3218_13665</name>
</gene>
<dbReference type="SUPFAM" id="SSF56349">
    <property type="entry name" value="DNA breaking-rejoining enzymes"/>
    <property type="match status" value="1"/>
</dbReference>
<dbReference type="GO" id="GO:0003677">
    <property type="term" value="F:DNA binding"/>
    <property type="evidence" value="ECO:0007669"/>
    <property type="project" value="UniProtKB-UniRule"/>
</dbReference>
<feature type="compositionally biased region" description="Pro residues" evidence="6">
    <location>
        <begin position="218"/>
        <end position="230"/>
    </location>
</feature>
<comment type="similarity">
    <text evidence="1">Belongs to the 'phage' integrase family.</text>
</comment>
<dbReference type="GO" id="GO:0015074">
    <property type="term" value="P:DNA integration"/>
    <property type="evidence" value="ECO:0007669"/>
    <property type="project" value="UniProtKB-KW"/>
</dbReference>
<accession>A0A3A1WQW4</accession>
<dbReference type="InterPro" id="IPR013762">
    <property type="entry name" value="Integrase-like_cat_sf"/>
</dbReference>
<dbReference type="OrthoDB" id="8243411at2"/>
<dbReference type="InterPro" id="IPR050090">
    <property type="entry name" value="Tyrosine_recombinase_XerCD"/>
</dbReference>
<evidence type="ECO:0000259" key="7">
    <source>
        <dbReference type="PROSITE" id="PS51900"/>
    </source>
</evidence>
<dbReference type="PANTHER" id="PTHR30349">
    <property type="entry name" value="PHAGE INTEGRASE-RELATED"/>
    <property type="match status" value="1"/>
</dbReference>
<sequence>MPLAMARPMKRPGTKNQQFVQRIPADVKAKVRGLKLAIPLGSQTVAMTVSQTLPDIRLSLRTTDAAEARARQAAITAYLAGVWQSVRDGPRRLTQKEAVALAGEIYREFVEAIEDDPGKPETWARVEAANIAATQGRFGRAALMIADDDTIRQKSMEERFGFWADSKLATLGFLVDDESRRRVIEETGKAMRNAAEDLMRNADGDYGPDTRTQRFPEWSPPKADPAPAPAPAAKAKSKEDGTSLQTLLTRLAKERGYAPKTVSEWTRSVQSLTDHANTTDAAAITADHIIAWMDALVDRDLSAKTINETYFAAIKAIYRWARGKRYVPVNPTSDVLKIHRRDEKPGFRGFTTAEAEEVLSAALNQTMPMRRWVPWLMAYSGARAGEVLQLRKEDVRQDADTGIWLMDFAPNAGRVKNKGSRRIVPLHDHLIELGFVAWVEKMPAGRLFYEDREGEGTDGKRSRRSMAVTQMGNWIRDDLKIEAVRAKEVQPNHGWRHRFTLEMTDLDVLETRRKRLTGHRLEGQDNRYVGKLNLTRLAEAVNLIPRFLTTSKTPG</sequence>
<evidence type="ECO:0000256" key="5">
    <source>
        <dbReference type="PROSITE-ProRule" id="PRU01248"/>
    </source>
</evidence>
<evidence type="ECO:0000256" key="3">
    <source>
        <dbReference type="ARBA" id="ARBA00023125"/>
    </source>
</evidence>
<keyword evidence="9" id="KW-1185">Reference proteome</keyword>
<dbReference type="Gene3D" id="1.10.443.10">
    <property type="entry name" value="Intergrase catalytic core"/>
    <property type="match status" value="1"/>
</dbReference>
<name>A0A3A1WQW4_9HYPH</name>